<name>A0A385TIC6_PAELA</name>
<proteinExistence type="predicted"/>
<dbReference type="EMBL" id="CP032412">
    <property type="protein sequence ID" value="AYB42738.1"/>
    <property type="molecule type" value="Genomic_DNA"/>
</dbReference>
<dbReference type="InterPro" id="IPR011024">
    <property type="entry name" value="G_crystallin-like"/>
</dbReference>
<evidence type="ECO:0000313" key="2">
    <source>
        <dbReference type="Proteomes" id="UP000266552"/>
    </source>
</evidence>
<dbReference type="SUPFAM" id="SSF49695">
    <property type="entry name" value="gamma-Crystallin-like"/>
    <property type="match status" value="1"/>
</dbReference>
<sequence>MMRKVTVSQVVFPRLALFRNEFYRGRRFVVRGNVGIRNLERAFGDIESLRFFSPNANATLVLFSEPNFRGRFRVFRGSTNIGDLDDIIGGEEPESIISSNRRLTLAQIRTIRDTGRLPNGFRTI</sequence>
<keyword evidence="2" id="KW-1185">Reference proteome</keyword>
<gene>
    <name evidence="1" type="ORF">D5F53_05295</name>
</gene>
<dbReference type="Gene3D" id="2.60.20.10">
    <property type="entry name" value="Crystallins"/>
    <property type="match status" value="1"/>
</dbReference>
<dbReference type="AlphaFoldDB" id="A0A385TIC6"/>
<reference evidence="1 2" key="1">
    <citation type="submission" date="2018-09" db="EMBL/GenBank/DDBJ databases">
        <title>Genome Sequence of Paenibacillus lautus Strain E7593-69, Azo Dye-Degrading Bacteria, Isolated from Commercial Tattoo Inks.</title>
        <authorList>
            <person name="Nho S.W."/>
            <person name="Kim S.-J."/>
            <person name="Kweon O."/>
            <person name="Cerniglia C.E."/>
        </authorList>
    </citation>
    <scope>NUCLEOTIDE SEQUENCE [LARGE SCALE GENOMIC DNA]</scope>
    <source>
        <strain evidence="1 2">E7593-69</strain>
    </source>
</reference>
<evidence type="ECO:0000313" key="1">
    <source>
        <dbReference type="EMBL" id="AYB42738.1"/>
    </source>
</evidence>
<protein>
    <submittedName>
        <fullName evidence="1">Uncharacterized protein</fullName>
    </submittedName>
</protein>
<dbReference type="Proteomes" id="UP000266552">
    <property type="component" value="Chromosome"/>
</dbReference>
<dbReference type="RefSeq" id="WP_119846819.1">
    <property type="nucleotide sequence ID" value="NZ_CP032412.1"/>
</dbReference>
<organism evidence="1 2">
    <name type="scientific">Paenibacillus lautus</name>
    <name type="common">Bacillus lautus</name>
    <dbReference type="NCBI Taxonomy" id="1401"/>
    <lineage>
        <taxon>Bacteria</taxon>
        <taxon>Bacillati</taxon>
        <taxon>Bacillota</taxon>
        <taxon>Bacilli</taxon>
        <taxon>Bacillales</taxon>
        <taxon>Paenibacillaceae</taxon>
        <taxon>Paenibacillus</taxon>
    </lineage>
</organism>
<dbReference type="KEGG" id="plw:D5F53_05295"/>
<accession>A0A385TIC6</accession>